<dbReference type="PANTHER" id="PTHR11786:SF0">
    <property type="entry name" value="ARYLAMINE N-ACETYLTRANSFERASE 4-RELATED"/>
    <property type="match status" value="1"/>
</dbReference>
<dbReference type="Pfam" id="PF00797">
    <property type="entry name" value="Acetyltransf_2"/>
    <property type="match status" value="1"/>
</dbReference>
<dbReference type="OrthoDB" id="10260017at2759"/>
<evidence type="ECO:0000313" key="3">
    <source>
        <dbReference type="Proteomes" id="UP000237144"/>
    </source>
</evidence>
<dbReference type="PANTHER" id="PTHR11786">
    <property type="entry name" value="N-HYDROXYARYLAMINE O-ACETYLTRANSFERASE"/>
    <property type="match status" value="1"/>
</dbReference>
<dbReference type="Proteomes" id="UP000237144">
    <property type="component" value="Unassembled WGS sequence"/>
</dbReference>
<reference evidence="2 3" key="1">
    <citation type="journal article" date="2018" name="Front. Microbiol.">
        <title>Prospects for Fungal Bioremediation of Acidic Radioactive Waste Sites: Characterization and Genome Sequence of Rhodotorula taiwanensis MD1149.</title>
        <authorList>
            <person name="Tkavc R."/>
            <person name="Matrosova V.Y."/>
            <person name="Grichenko O.E."/>
            <person name="Gostincar C."/>
            <person name="Volpe R.P."/>
            <person name="Klimenkova P."/>
            <person name="Gaidamakova E.K."/>
            <person name="Zhou C.E."/>
            <person name="Stewart B.J."/>
            <person name="Lyman M.G."/>
            <person name="Malfatti S.A."/>
            <person name="Rubinfeld B."/>
            <person name="Courtot M."/>
            <person name="Singh J."/>
            <person name="Dalgard C.L."/>
            <person name="Hamilton T."/>
            <person name="Frey K.G."/>
            <person name="Gunde-Cimerman N."/>
            <person name="Dugan L."/>
            <person name="Daly M.J."/>
        </authorList>
    </citation>
    <scope>NUCLEOTIDE SEQUENCE [LARGE SCALE GENOMIC DNA]</scope>
    <source>
        <strain evidence="2 3">MD1149</strain>
    </source>
</reference>
<gene>
    <name evidence="2" type="ORF">BMF94_4904</name>
</gene>
<protein>
    <submittedName>
        <fullName evidence="2">Uncharacterized protein</fullName>
    </submittedName>
</protein>
<evidence type="ECO:0000313" key="2">
    <source>
        <dbReference type="EMBL" id="POY72034.1"/>
    </source>
</evidence>
<proteinExistence type="inferred from homology"/>
<accession>A0A2S5B5H3</accession>
<dbReference type="InterPro" id="IPR001447">
    <property type="entry name" value="Arylamine_N-AcTrfase"/>
</dbReference>
<keyword evidence="3" id="KW-1185">Reference proteome</keyword>
<dbReference type="InterPro" id="IPR053710">
    <property type="entry name" value="Arylamine_NAT_domain_sf"/>
</dbReference>
<dbReference type="InterPro" id="IPR038765">
    <property type="entry name" value="Papain-like_cys_pep_sf"/>
</dbReference>
<dbReference type="AlphaFoldDB" id="A0A2S5B5H3"/>
<dbReference type="GO" id="GO:0016407">
    <property type="term" value="F:acetyltransferase activity"/>
    <property type="evidence" value="ECO:0007669"/>
    <property type="project" value="InterPro"/>
</dbReference>
<sequence>MADPIPRDPWAQVALTRDQALEYLDRIGLPAATLSEPPSFDLLARLLQSQLEAIPIDTTPMHVSESLWDSQDPTAPIELSSALLDMPEGTDAFDRIARQRKGAFCFAVNPTFCAFLRAVGFRVSEVVGRAFKSLNNDPLSHPDGWKWGTLTHGLQVVDWAGSEKRYFVDAAWGPWSCPVPLALENGSTGLGLNPYEAFRLVKEELPLGPEQTRPIDTQPGWTMYRLIRPDPATASTSLSLPLPPDEVLRSQGAFWTPQYHFDLLSVPLLDFRLFHHFSASHCVGVFYAFFIVTRLLPGTGGARRSLMYADKPGMPRRAKVFTTGGDAARGSLQSRDVEWVDMQIGPMRNYLEKEFGFKF</sequence>
<dbReference type="EMBL" id="PJQD01000060">
    <property type="protein sequence ID" value="POY72034.1"/>
    <property type="molecule type" value="Genomic_DNA"/>
</dbReference>
<organism evidence="2 3">
    <name type="scientific">Rhodotorula taiwanensis</name>
    <dbReference type="NCBI Taxonomy" id="741276"/>
    <lineage>
        <taxon>Eukaryota</taxon>
        <taxon>Fungi</taxon>
        <taxon>Dikarya</taxon>
        <taxon>Basidiomycota</taxon>
        <taxon>Pucciniomycotina</taxon>
        <taxon>Microbotryomycetes</taxon>
        <taxon>Sporidiobolales</taxon>
        <taxon>Sporidiobolaceae</taxon>
        <taxon>Rhodotorula</taxon>
    </lineage>
</organism>
<comment type="caution">
    <text evidence="2">The sequence shown here is derived from an EMBL/GenBank/DDBJ whole genome shotgun (WGS) entry which is preliminary data.</text>
</comment>
<dbReference type="SUPFAM" id="SSF54001">
    <property type="entry name" value="Cysteine proteinases"/>
    <property type="match status" value="1"/>
</dbReference>
<dbReference type="Gene3D" id="3.30.2140.20">
    <property type="match status" value="1"/>
</dbReference>
<evidence type="ECO:0000256" key="1">
    <source>
        <dbReference type="ARBA" id="ARBA00006547"/>
    </source>
</evidence>
<name>A0A2S5B5H3_9BASI</name>
<comment type="similarity">
    <text evidence="1">Belongs to the arylamine N-acetyltransferase family.</text>
</comment>